<evidence type="ECO:0000259" key="1">
    <source>
        <dbReference type="Pfam" id="PF01345"/>
    </source>
</evidence>
<proteinExistence type="predicted"/>
<evidence type="ECO:0000313" key="3">
    <source>
        <dbReference type="Proteomes" id="UP000231246"/>
    </source>
</evidence>
<dbReference type="Pfam" id="PF01345">
    <property type="entry name" value="DUF11"/>
    <property type="match status" value="1"/>
</dbReference>
<dbReference type="AlphaFoldDB" id="A0A2H0BU23"/>
<sequence length="221" mass="23460">MSNTLTKKLFTITALAIILGSVFGFSESNVDGKSASAFIDKKINKSGTSDYYDNLTGSDAFKPGEVITYKIFVRNTGDVDIVNIRVKDIFSKYVNYHSAPSGGDYKDGVWEINIGTLAPGDTKTLMVRGLVVGNQDLPSDQSLICDLKNRAEMHGDVSGGLLVADEAEFCIEHGVITTTAVTTYGKGGPVADYLPEAGAGSVILITSLLSGAGLAFRKFAK</sequence>
<dbReference type="Proteomes" id="UP000231246">
    <property type="component" value="Unassembled WGS sequence"/>
</dbReference>
<dbReference type="EMBL" id="PCTA01000033">
    <property type="protein sequence ID" value="PIP61187.1"/>
    <property type="molecule type" value="Genomic_DNA"/>
</dbReference>
<reference evidence="2 3" key="1">
    <citation type="submission" date="2017-09" db="EMBL/GenBank/DDBJ databases">
        <title>Depth-based differentiation of microbial function through sediment-hosted aquifers and enrichment of novel symbionts in the deep terrestrial subsurface.</title>
        <authorList>
            <person name="Probst A.J."/>
            <person name="Ladd B."/>
            <person name="Jarett J.K."/>
            <person name="Geller-Mcgrath D.E."/>
            <person name="Sieber C.M."/>
            <person name="Emerson J.B."/>
            <person name="Anantharaman K."/>
            <person name="Thomas B.C."/>
            <person name="Malmstrom R."/>
            <person name="Stieglmeier M."/>
            <person name="Klingl A."/>
            <person name="Woyke T."/>
            <person name="Ryan C.M."/>
            <person name="Banfield J.F."/>
        </authorList>
    </citation>
    <scope>NUCLEOTIDE SEQUENCE [LARGE SCALE GENOMIC DNA]</scope>
    <source>
        <strain evidence="2">CG22_combo_CG10-13_8_21_14_all_38_20</strain>
    </source>
</reference>
<feature type="domain" description="DUF11" evidence="1">
    <location>
        <begin position="60"/>
        <end position="135"/>
    </location>
</feature>
<accession>A0A2H0BU23</accession>
<evidence type="ECO:0000313" key="2">
    <source>
        <dbReference type="EMBL" id="PIP61187.1"/>
    </source>
</evidence>
<name>A0A2H0BU23_9BACT</name>
<gene>
    <name evidence="2" type="ORF">COW99_05340</name>
</gene>
<comment type="caution">
    <text evidence="2">The sequence shown here is derived from an EMBL/GenBank/DDBJ whole genome shotgun (WGS) entry which is preliminary data.</text>
</comment>
<organism evidence="2 3">
    <name type="scientific">Candidatus Roizmanbacteria bacterium CG22_combo_CG10-13_8_21_14_all_38_20</name>
    <dbReference type="NCBI Taxonomy" id="1974862"/>
    <lineage>
        <taxon>Bacteria</taxon>
        <taxon>Candidatus Roizmaniibacteriota</taxon>
    </lineage>
</organism>
<protein>
    <recommendedName>
        <fullName evidence="1">DUF11 domain-containing protein</fullName>
    </recommendedName>
</protein>
<dbReference type="NCBIfam" id="TIGR01451">
    <property type="entry name" value="B_ant_repeat"/>
    <property type="match status" value="1"/>
</dbReference>
<dbReference type="InterPro" id="IPR047589">
    <property type="entry name" value="DUF11_rpt"/>
</dbReference>
<dbReference type="InterPro" id="IPR001434">
    <property type="entry name" value="OmcB-like_DUF11"/>
</dbReference>